<dbReference type="AlphaFoldDB" id="A0A0P1ET63"/>
<name>A0A0P1ET63_9RHOB</name>
<gene>
    <name evidence="1" type="ORF">SHM7688_02852</name>
</gene>
<organism evidence="1 2">
    <name type="scientific">Shimia marina</name>
    <dbReference type="NCBI Taxonomy" id="321267"/>
    <lineage>
        <taxon>Bacteria</taxon>
        <taxon>Pseudomonadati</taxon>
        <taxon>Pseudomonadota</taxon>
        <taxon>Alphaproteobacteria</taxon>
        <taxon>Rhodobacterales</taxon>
        <taxon>Roseobacteraceae</taxon>
    </lineage>
</organism>
<dbReference type="STRING" id="321267.SHM7688_02852"/>
<dbReference type="EMBL" id="CYPW01000027">
    <property type="protein sequence ID" value="CUH53398.1"/>
    <property type="molecule type" value="Genomic_DNA"/>
</dbReference>
<evidence type="ECO:0000313" key="1">
    <source>
        <dbReference type="EMBL" id="CUH53398.1"/>
    </source>
</evidence>
<dbReference type="Proteomes" id="UP000054823">
    <property type="component" value="Unassembled WGS sequence"/>
</dbReference>
<reference evidence="1 2" key="1">
    <citation type="submission" date="2015-09" db="EMBL/GenBank/DDBJ databases">
        <authorList>
            <consortium name="Swine Surveillance"/>
        </authorList>
    </citation>
    <scope>NUCLEOTIDE SEQUENCE [LARGE SCALE GENOMIC DNA]</scope>
    <source>
        <strain evidence="1 2">CECT 7688</strain>
    </source>
</reference>
<sequence>MLRFRDLDLPLGRRTRARFWVLPRQKITRVPRQGQLLELGRQHALRCILCNCASSEI</sequence>
<proteinExistence type="predicted"/>
<keyword evidence="2" id="KW-1185">Reference proteome</keyword>
<accession>A0A0P1ET63</accession>
<protein>
    <submittedName>
        <fullName evidence="1">Uncharacterized protein</fullName>
    </submittedName>
</protein>
<evidence type="ECO:0000313" key="2">
    <source>
        <dbReference type="Proteomes" id="UP000054823"/>
    </source>
</evidence>